<evidence type="ECO:0000256" key="1">
    <source>
        <dbReference type="SAM" id="SignalP"/>
    </source>
</evidence>
<dbReference type="EMBL" id="MLCA01000001">
    <property type="protein sequence ID" value="MEE7490262.1"/>
    <property type="molecule type" value="Genomic_DNA"/>
</dbReference>
<dbReference type="Pfam" id="PF07007">
    <property type="entry name" value="LprI"/>
    <property type="match status" value="1"/>
</dbReference>
<gene>
    <name evidence="3" type="ORF">MOTC310_07115</name>
</gene>
<dbReference type="PANTHER" id="PTHR39176">
    <property type="entry name" value="PERIPLASMIC PROTEIN-RELATED"/>
    <property type="match status" value="1"/>
</dbReference>
<dbReference type="PANTHER" id="PTHR39176:SF1">
    <property type="entry name" value="PERIPLASMIC PROTEIN"/>
    <property type="match status" value="1"/>
</dbReference>
<dbReference type="Gene3D" id="1.20.1270.180">
    <property type="match status" value="1"/>
</dbReference>
<reference evidence="3 4" key="1">
    <citation type="journal article" date="2012" name="Genet. Mol. Biol.">
        <title>Analysis of 16S rRNA and mxaF genes revealing insights into Methylobacterium niche-specific plant association.</title>
        <authorList>
            <person name="Dourado M.N."/>
            <person name="Andreote F.D."/>
            <person name="Dini-Andreote F."/>
            <person name="Conti R."/>
            <person name="Araujo J.M."/>
            <person name="Araujo W.L."/>
        </authorList>
    </citation>
    <scope>NUCLEOTIDE SEQUENCE [LARGE SCALE GENOMIC DNA]</scope>
    <source>
        <strain evidence="3 4">TC3-10</strain>
    </source>
</reference>
<dbReference type="RefSeq" id="WP_331301287.1">
    <property type="nucleotide sequence ID" value="NZ_MLCA01000001.1"/>
</dbReference>
<feature type="chain" id="PRO_5045569335" evidence="1">
    <location>
        <begin position="20"/>
        <end position="134"/>
    </location>
</feature>
<protein>
    <submittedName>
        <fullName evidence="3">Urease-associated protein</fullName>
    </submittedName>
</protein>
<keyword evidence="1" id="KW-0732">Signal</keyword>
<name>A0ABU7TLM5_9HYPH</name>
<proteinExistence type="predicted"/>
<organism evidence="3 4">
    <name type="scientific">Methylobacterium oryzae</name>
    <dbReference type="NCBI Taxonomy" id="334852"/>
    <lineage>
        <taxon>Bacteria</taxon>
        <taxon>Pseudomonadati</taxon>
        <taxon>Pseudomonadota</taxon>
        <taxon>Alphaproteobacteria</taxon>
        <taxon>Hyphomicrobiales</taxon>
        <taxon>Methylobacteriaceae</taxon>
        <taxon>Methylobacterium</taxon>
    </lineage>
</organism>
<evidence type="ECO:0000313" key="4">
    <source>
        <dbReference type="Proteomes" id="UP001355206"/>
    </source>
</evidence>
<dbReference type="Proteomes" id="UP001355206">
    <property type="component" value="Unassembled WGS sequence"/>
</dbReference>
<comment type="caution">
    <text evidence="3">The sequence shown here is derived from an EMBL/GenBank/DDBJ whole genome shotgun (WGS) entry which is preliminary data.</text>
</comment>
<feature type="signal peptide" evidence="1">
    <location>
        <begin position="1"/>
        <end position="19"/>
    </location>
</feature>
<sequence length="134" mass="14515">MLRNALIAALLLVPAAGFAADSDCSTSANQMDANICTGQQFDRADAELNRRYAALRSRLDENGRRNLVAAERAWIAFRDLECNLRTGFNTATPDDNGSIAPMLLGECKIALTRQRIQDLTAQIKCPGGDLSCSP</sequence>
<keyword evidence="4" id="KW-1185">Reference proteome</keyword>
<evidence type="ECO:0000313" key="3">
    <source>
        <dbReference type="EMBL" id="MEE7490262.1"/>
    </source>
</evidence>
<feature type="domain" description="Lysozyme inhibitor LprI-like N-terminal" evidence="2">
    <location>
        <begin position="24"/>
        <end position="119"/>
    </location>
</feature>
<accession>A0ABU7TLM5</accession>
<evidence type="ECO:0000259" key="2">
    <source>
        <dbReference type="Pfam" id="PF07007"/>
    </source>
</evidence>
<dbReference type="InterPro" id="IPR009739">
    <property type="entry name" value="LprI-like_N"/>
</dbReference>